<dbReference type="AlphaFoldDB" id="A0A9D2UHK7"/>
<dbReference type="InterPro" id="IPR024185">
    <property type="entry name" value="FTHF_cligase-like_sf"/>
</dbReference>
<name>A0A9D2UHK7_9BACT</name>
<dbReference type="InterPro" id="IPR037171">
    <property type="entry name" value="NagB/RpiA_transferase-like"/>
</dbReference>
<reference evidence="2" key="2">
    <citation type="submission" date="2021-04" db="EMBL/GenBank/DDBJ databases">
        <authorList>
            <person name="Gilroy R."/>
        </authorList>
    </citation>
    <scope>NUCLEOTIDE SEQUENCE</scope>
    <source>
        <strain evidence="2">MalCec1-1739</strain>
    </source>
</reference>
<evidence type="ECO:0000313" key="3">
    <source>
        <dbReference type="Proteomes" id="UP000787625"/>
    </source>
</evidence>
<comment type="caution">
    <text evidence="2">The sequence shown here is derived from an EMBL/GenBank/DDBJ whole genome shotgun (WGS) entry which is preliminary data.</text>
</comment>
<dbReference type="EMBL" id="DWUP01000037">
    <property type="protein sequence ID" value="HJD52473.1"/>
    <property type="molecule type" value="Genomic_DNA"/>
</dbReference>
<dbReference type="PANTHER" id="PTHR43682">
    <property type="entry name" value="LACTATE UTILIZATION PROTEIN C"/>
    <property type="match status" value="1"/>
</dbReference>
<dbReference type="Pfam" id="PF02589">
    <property type="entry name" value="LUD_dom"/>
    <property type="match status" value="1"/>
</dbReference>
<evidence type="ECO:0000259" key="1">
    <source>
        <dbReference type="Pfam" id="PF02589"/>
    </source>
</evidence>
<dbReference type="PANTHER" id="PTHR43682:SF1">
    <property type="entry name" value="LACTATE UTILIZATION PROTEIN C"/>
    <property type="match status" value="1"/>
</dbReference>
<proteinExistence type="predicted"/>
<dbReference type="Gene3D" id="3.40.50.10420">
    <property type="entry name" value="NagB/RpiA/CoA transferase-like"/>
    <property type="match status" value="1"/>
</dbReference>
<organism evidence="2 3">
    <name type="scientific">Candidatus Avibacteroides avistercoris</name>
    <dbReference type="NCBI Taxonomy" id="2840690"/>
    <lineage>
        <taxon>Bacteria</taxon>
        <taxon>Pseudomonadati</taxon>
        <taxon>Bacteroidota</taxon>
        <taxon>Bacteroidia</taxon>
        <taxon>Bacteroidales</taxon>
        <taxon>Bacteroidaceae</taxon>
        <taxon>Bacteroidaceae incertae sedis</taxon>
        <taxon>Candidatus Avibacteroides</taxon>
    </lineage>
</organism>
<dbReference type="Proteomes" id="UP000787625">
    <property type="component" value="Unassembled WGS sequence"/>
</dbReference>
<gene>
    <name evidence="2" type="ORF">IAA93_01920</name>
</gene>
<dbReference type="InterPro" id="IPR003741">
    <property type="entry name" value="LUD_dom"/>
</dbReference>
<sequence>MATRDDILERIRKNTIHNYEMPDLRPLEEKALAFDDKISAFKKALEQAGGKLVSVTSAADIAAEVEKHFPDARRVAVAVSDGDIAESLAEGLKCGTFDPDSVGRSADLNGTDVAVVDGCLGVCENGAVWIMQSVGQRAIYFISEALVIVLDHNDIVNNMHEAYERIDTGPMGFGVFVSGPSKTADIEQALVFGAHGPRDVVVMLK</sequence>
<evidence type="ECO:0000313" key="2">
    <source>
        <dbReference type="EMBL" id="HJD52473.1"/>
    </source>
</evidence>
<protein>
    <submittedName>
        <fullName evidence="2">LUD domain-containing protein</fullName>
    </submittedName>
</protein>
<dbReference type="SUPFAM" id="SSF100950">
    <property type="entry name" value="NagB/RpiA/CoA transferase-like"/>
    <property type="match status" value="1"/>
</dbReference>
<accession>A0A9D2UHK7</accession>
<feature type="domain" description="LUD" evidence="1">
    <location>
        <begin position="41"/>
        <end position="204"/>
    </location>
</feature>
<reference evidence="2" key="1">
    <citation type="journal article" date="2021" name="PeerJ">
        <title>Extensive microbial diversity within the chicken gut microbiome revealed by metagenomics and culture.</title>
        <authorList>
            <person name="Gilroy R."/>
            <person name="Ravi A."/>
            <person name="Getino M."/>
            <person name="Pursley I."/>
            <person name="Horton D.L."/>
            <person name="Alikhan N.F."/>
            <person name="Baker D."/>
            <person name="Gharbi K."/>
            <person name="Hall N."/>
            <person name="Watson M."/>
            <person name="Adriaenssens E.M."/>
            <person name="Foster-Nyarko E."/>
            <person name="Jarju S."/>
            <person name="Secka A."/>
            <person name="Antonio M."/>
            <person name="Oren A."/>
            <person name="Chaudhuri R.R."/>
            <person name="La Ragione R."/>
            <person name="Hildebrand F."/>
            <person name="Pallen M.J."/>
        </authorList>
    </citation>
    <scope>NUCLEOTIDE SEQUENCE</scope>
    <source>
        <strain evidence="2">MalCec1-1739</strain>
    </source>
</reference>